<evidence type="ECO:0000256" key="1">
    <source>
        <dbReference type="SAM" id="Phobius"/>
    </source>
</evidence>
<accession>A0A545TQS5</accession>
<keyword evidence="2" id="KW-0645">Protease</keyword>
<dbReference type="Pfam" id="PF13975">
    <property type="entry name" value="gag-asp_proteas"/>
    <property type="match status" value="1"/>
</dbReference>
<organism evidence="2 3">
    <name type="scientific">Exilibacterium tricleocarpae</name>
    <dbReference type="NCBI Taxonomy" id="2591008"/>
    <lineage>
        <taxon>Bacteria</taxon>
        <taxon>Pseudomonadati</taxon>
        <taxon>Pseudomonadota</taxon>
        <taxon>Gammaproteobacteria</taxon>
        <taxon>Cellvibrionales</taxon>
        <taxon>Cellvibrionaceae</taxon>
        <taxon>Exilibacterium</taxon>
    </lineage>
</organism>
<keyword evidence="1" id="KW-1133">Transmembrane helix</keyword>
<gene>
    <name evidence="2" type="ORF">FKG94_11425</name>
</gene>
<dbReference type="InterPro" id="IPR001969">
    <property type="entry name" value="Aspartic_peptidase_AS"/>
</dbReference>
<dbReference type="InterPro" id="IPR021109">
    <property type="entry name" value="Peptidase_aspartic_dom_sf"/>
</dbReference>
<keyword evidence="2" id="KW-0378">Hydrolase</keyword>
<dbReference type="InterPro" id="IPR034122">
    <property type="entry name" value="Retropepsin-like_bacterial"/>
</dbReference>
<dbReference type="Proteomes" id="UP000319732">
    <property type="component" value="Unassembled WGS sequence"/>
</dbReference>
<dbReference type="EMBL" id="VHSG01000011">
    <property type="protein sequence ID" value="TQV79471.1"/>
    <property type="molecule type" value="Genomic_DNA"/>
</dbReference>
<dbReference type="Gene3D" id="2.40.70.10">
    <property type="entry name" value="Acid Proteases"/>
    <property type="match status" value="1"/>
</dbReference>
<keyword evidence="3" id="KW-1185">Reference proteome</keyword>
<dbReference type="GO" id="GO:0004190">
    <property type="term" value="F:aspartic-type endopeptidase activity"/>
    <property type="evidence" value="ECO:0007669"/>
    <property type="project" value="InterPro"/>
</dbReference>
<keyword evidence="1" id="KW-0812">Transmembrane</keyword>
<reference evidence="2 3" key="1">
    <citation type="submission" date="2019-06" db="EMBL/GenBank/DDBJ databases">
        <title>Whole genome sequence for Cellvibrionaceae sp. R142.</title>
        <authorList>
            <person name="Wang G."/>
        </authorList>
    </citation>
    <scope>NUCLEOTIDE SEQUENCE [LARGE SCALE GENOMIC DNA]</scope>
    <source>
        <strain evidence="2 3">R142</strain>
    </source>
</reference>
<dbReference type="InterPro" id="IPR011969">
    <property type="entry name" value="Clan_AA_Asp_peptidase_C"/>
</dbReference>
<dbReference type="RefSeq" id="WP_142904361.1">
    <property type="nucleotide sequence ID" value="NZ_ML660092.1"/>
</dbReference>
<protein>
    <submittedName>
        <fullName evidence="2">TIGR02281 family clan AA aspartic protease</fullName>
        <ecNumber evidence="2">3.4.23.-</ecNumber>
    </submittedName>
</protein>
<evidence type="ECO:0000313" key="2">
    <source>
        <dbReference type="EMBL" id="TQV79471.1"/>
    </source>
</evidence>
<name>A0A545TQS5_9GAMM</name>
<evidence type="ECO:0000313" key="3">
    <source>
        <dbReference type="Proteomes" id="UP000319732"/>
    </source>
</evidence>
<dbReference type="OrthoDB" id="185963at2"/>
<dbReference type="EC" id="3.4.23.-" evidence="2"/>
<feature type="transmembrane region" description="Helical" evidence="1">
    <location>
        <begin position="21"/>
        <end position="39"/>
    </location>
</feature>
<dbReference type="AlphaFoldDB" id="A0A545TQS5"/>
<dbReference type="CDD" id="cd05483">
    <property type="entry name" value="retropepsin_like_bacteria"/>
    <property type="match status" value="1"/>
</dbReference>
<proteinExistence type="predicted"/>
<dbReference type="NCBIfam" id="TIGR02281">
    <property type="entry name" value="clan_AA_DTGA"/>
    <property type="match status" value="1"/>
</dbReference>
<comment type="caution">
    <text evidence="2">The sequence shown here is derived from an EMBL/GenBank/DDBJ whole genome shotgun (WGS) entry which is preliminary data.</text>
</comment>
<dbReference type="SUPFAM" id="SSF50630">
    <property type="entry name" value="Acid proteases"/>
    <property type="match status" value="1"/>
</dbReference>
<dbReference type="GO" id="GO:0006508">
    <property type="term" value="P:proteolysis"/>
    <property type="evidence" value="ECO:0007669"/>
    <property type="project" value="UniProtKB-KW"/>
</dbReference>
<dbReference type="PROSITE" id="PS00141">
    <property type="entry name" value="ASP_PROTEASE"/>
    <property type="match status" value="1"/>
</dbReference>
<keyword evidence="1" id="KW-0472">Membrane</keyword>
<sequence>MQDNHPQRETPAGKSMGKGMLIVAWVIALGLLTTFFAGWEGRQYNPNTNIQGQVQSNVREVVLESNRQHHYVATGLINGEEVVFLLDTGASDVVVPAQLAGKLGLKRGNAGYAQTANGIVQVFRTQLDTLDLGVIHLKDVRASINPGMSGNEVLLGMSALRHVEFTQRGTRLTLRQYGP</sequence>